<evidence type="ECO:0000313" key="1">
    <source>
        <dbReference type="EMBL" id="TPQ21518.1"/>
    </source>
</evidence>
<dbReference type="OrthoDB" id="7183822at2"/>
<evidence type="ECO:0000313" key="2">
    <source>
        <dbReference type="Proteomes" id="UP000317378"/>
    </source>
</evidence>
<dbReference type="AlphaFoldDB" id="A0A505DK10"/>
<dbReference type="PANTHER" id="PTHR28152">
    <property type="entry name" value="HYDROXYACYL-THIOESTER DEHYDRATASE TYPE 2, MITOCHONDRIAL"/>
    <property type="match status" value="1"/>
</dbReference>
<keyword evidence="2" id="KW-1185">Reference proteome</keyword>
<protein>
    <submittedName>
        <fullName evidence="1">Acyl dehydratase</fullName>
    </submittedName>
</protein>
<dbReference type="RefSeq" id="WP_119100938.1">
    <property type="nucleotide sequence ID" value="NZ_QXMJ01000117.1"/>
</dbReference>
<organism evidence="1 2">
    <name type="scientific">Streptomyces sporangiiformans</name>
    <dbReference type="NCBI Taxonomy" id="2315329"/>
    <lineage>
        <taxon>Bacteria</taxon>
        <taxon>Bacillati</taxon>
        <taxon>Actinomycetota</taxon>
        <taxon>Actinomycetes</taxon>
        <taxon>Kitasatosporales</taxon>
        <taxon>Streptomycetaceae</taxon>
        <taxon>Streptomyces</taxon>
    </lineage>
</organism>
<sequence length="153" mass="16266">MTAKAPVAGQVCPSRAYSHSRVQLFRFSAVSWNAHRIHYDAEFAASEGFPDVVVQSTLHGETLSRHALQWAGPGARLTSVSWRNRATAVAGEPLTWTATVRTVAPCEEGALVTLDVSVLKGDGAPCVTGHVELTWRSARTSPSARSSPAPATS</sequence>
<accession>A0A505DK10</accession>
<gene>
    <name evidence="1" type="ORF">FGD71_014940</name>
</gene>
<dbReference type="SUPFAM" id="SSF54637">
    <property type="entry name" value="Thioesterase/thiol ester dehydrase-isomerase"/>
    <property type="match status" value="1"/>
</dbReference>
<dbReference type="EMBL" id="VCHX02000117">
    <property type="protein sequence ID" value="TPQ21518.1"/>
    <property type="molecule type" value="Genomic_DNA"/>
</dbReference>
<dbReference type="Proteomes" id="UP000317378">
    <property type="component" value="Unassembled WGS sequence"/>
</dbReference>
<dbReference type="PANTHER" id="PTHR28152:SF1">
    <property type="entry name" value="HYDROXYACYL-THIOESTER DEHYDRATASE TYPE 2, MITOCHONDRIAL"/>
    <property type="match status" value="1"/>
</dbReference>
<reference evidence="1 2" key="1">
    <citation type="submission" date="2019-06" db="EMBL/GenBank/DDBJ databases">
        <title>Streptomyces sporangiiformans sp. nov., a novel actinomycete isolated from soil in Mount Song.</title>
        <authorList>
            <person name="Han L."/>
        </authorList>
    </citation>
    <scope>NUCLEOTIDE SEQUENCE [LARGE SCALE GENOMIC DNA]</scope>
    <source>
        <strain evidence="1 2">NEAU-SSA 1</strain>
    </source>
</reference>
<dbReference type="Gene3D" id="3.10.129.10">
    <property type="entry name" value="Hotdog Thioesterase"/>
    <property type="match status" value="1"/>
</dbReference>
<dbReference type="GO" id="GO:0019171">
    <property type="term" value="F:(3R)-hydroxyacyl-[acyl-carrier-protein] dehydratase activity"/>
    <property type="evidence" value="ECO:0007669"/>
    <property type="project" value="TreeGrafter"/>
</dbReference>
<proteinExistence type="predicted"/>
<dbReference type="InterPro" id="IPR052741">
    <property type="entry name" value="Mitochondrial_HTD2"/>
</dbReference>
<dbReference type="InterPro" id="IPR029069">
    <property type="entry name" value="HotDog_dom_sf"/>
</dbReference>
<comment type="caution">
    <text evidence="1">The sequence shown here is derived from an EMBL/GenBank/DDBJ whole genome shotgun (WGS) entry which is preliminary data.</text>
</comment>
<name>A0A505DK10_9ACTN</name>